<evidence type="ECO:0000313" key="3">
    <source>
        <dbReference type="EMBL" id="PXF47827.1"/>
    </source>
</evidence>
<dbReference type="GO" id="GO:0004197">
    <property type="term" value="F:cysteine-type endopeptidase activity"/>
    <property type="evidence" value="ECO:0007669"/>
    <property type="project" value="InterPro"/>
</dbReference>
<dbReference type="STRING" id="448386.A0A2V3J1I8"/>
<dbReference type="GO" id="GO:0006508">
    <property type="term" value="P:proteolysis"/>
    <property type="evidence" value="ECO:0007669"/>
    <property type="project" value="InterPro"/>
</dbReference>
<evidence type="ECO:0000259" key="2">
    <source>
        <dbReference type="Pfam" id="PF00656"/>
    </source>
</evidence>
<dbReference type="PANTHER" id="PTHR48104:SF30">
    <property type="entry name" value="METACASPASE-1"/>
    <property type="match status" value="1"/>
</dbReference>
<dbReference type="InterPro" id="IPR050452">
    <property type="entry name" value="Metacaspase"/>
</dbReference>
<organism evidence="3 4">
    <name type="scientific">Gracilariopsis chorda</name>
    <dbReference type="NCBI Taxonomy" id="448386"/>
    <lineage>
        <taxon>Eukaryota</taxon>
        <taxon>Rhodophyta</taxon>
        <taxon>Florideophyceae</taxon>
        <taxon>Rhodymeniophycidae</taxon>
        <taxon>Gracilariales</taxon>
        <taxon>Gracilariaceae</taxon>
        <taxon>Gracilariopsis</taxon>
    </lineage>
</organism>
<reference evidence="3 4" key="1">
    <citation type="journal article" date="2018" name="Mol. Biol. Evol.">
        <title>Analysis of the draft genome of the red seaweed Gracilariopsis chorda provides insights into genome size evolution in Rhodophyta.</title>
        <authorList>
            <person name="Lee J."/>
            <person name="Yang E.C."/>
            <person name="Graf L."/>
            <person name="Yang J.H."/>
            <person name="Qiu H."/>
            <person name="Zel Zion U."/>
            <person name="Chan C.X."/>
            <person name="Stephens T.G."/>
            <person name="Weber A.P.M."/>
            <person name="Boo G.H."/>
            <person name="Boo S.M."/>
            <person name="Kim K.M."/>
            <person name="Shin Y."/>
            <person name="Jung M."/>
            <person name="Lee S.J."/>
            <person name="Yim H.S."/>
            <person name="Lee J.H."/>
            <person name="Bhattacharya D."/>
            <person name="Yoon H.S."/>
        </authorList>
    </citation>
    <scope>NUCLEOTIDE SEQUENCE [LARGE SCALE GENOMIC DNA]</scope>
    <source>
        <strain evidence="3 4">SKKU-2015</strain>
        <tissue evidence="3">Whole body</tissue>
    </source>
</reference>
<dbReference type="InterPro" id="IPR011600">
    <property type="entry name" value="Pept_C14_caspase"/>
</dbReference>
<evidence type="ECO:0000256" key="1">
    <source>
        <dbReference type="ARBA" id="ARBA00009005"/>
    </source>
</evidence>
<sequence>MKLGFPKESIWLLTDESTTVAGAIRLTPTRANIINAIKWLVLNAKRGDKLIFAFCGHGAQVRKDDSNSPRRVLQCILPSDYPVGSPITGTNLFTLLASSLNMGAYMTLIFDCGFSDRIMCLPYLYSVKRGHKGKLVVGEGMHDNEKISLYDRSSPFSTIMKHTRQQKEYTQLKKQIMEEQRDELAASLFEKGTVVCLSNGTENPNRLFSLSPAAYEYGSLSSAFVSVMHDVYSQNSSITFAKLLTDMSALLVKKRGTVLPELRSSHKVNIQSQVVNL</sequence>
<gene>
    <name evidence="3" type="ORF">BWQ96_02509</name>
</gene>
<accession>A0A2V3J1I8</accession>
<dbReference type="Pfam" id="PF00656">
    <property type="entry name" value="Peptidase_C14"/>
    <property type="match status" value="1"/>
</dbReference>
<dbReference type="AlphaFoldDB" id="A0A2V3J1I8"/>
<proteinExistence type="inferred from homology"/>
<evidence type="ECO:0000313" key="4">
    <source>
        <dbReference type="Proteomes" id="UP000247409"/>
    </source>
</evidence>
<dbReference type="OrthoDB" id="3223806at2759"/>
<dbReference type="Gene3D" id="3.40.50.12660">
    <property type="match status" value="1"/>
</dbReference>
<comment type="caution">
    <text evidence="3">The sequence shown here is derived from an EMBL/GenBank/DDBJ whole genome shotgun (WGS) entry which is preliminary data.</text>
</comment>
<dbReference type="EMBL" id="NBIV01000020">
    <property type="protein sequence ID" value="PXF47827.1"/>
    <property type="molecule type" value="Genomic_DNA"/>
</dbReference>
<dbReference type="PANTHER" id="PTHR48104">
    <property type="entry name" value="METACASPASE-4"/>
    <property type="match status" value="1"/>
</dbReference>
<dbReference type="GO" id="GO:0005737">
    <property type="term" value="C:cytoplasm"/>
    <property type="evidence" value="ECO:0007669"/>
    <property type="project" value="TreeGrafter"/>
</dbReference>
<comment type="similarity">
    <text evidence="1">Belongs to the peptidase C14B family.</text>
</comment>
<dbReference type="Proteomes" id="UP000247409">
    <property type="component" value="Unassembled WGS sequence"/>
</dbReference>
<keyword evidence="4" id="KW-1185">Reference proteome</keyword>
<feature type="domain" description="Peptidase C14 caspase" evidence="2">
    <location>
        <begin position="27"/>
        <end position="264"/>
    </location>
</feature>
<protein>
    <submittedName>
        <fullName evidence="3">Metacaspase-1</fullName>
    </submittedName>
</protein>
<name>A0A2V3J1I8_9FLOR</name>